<dbReference type="PANTHER" id="PTHR44846:SF1">
    <property type="entry name" value="MANNOSYL-D-GLYCERATE TRANSPORT_METABOLISM SYSTEM REPRESSOR MNGR-RELATED"/>
    <property type="match status" value="1"/>
</dbReference>
<protein>
    <submittedName>
        <fullName evidence="5">GntR family transcriptional regulator</fullName>
    </submittedName>
</protein>
<sequence length="251" mass="27253">MTADAVHETRYRAIAADLAAKIRSGDYAPGEALPPQRELSASYGVTLMTLRQALRQLSDERLIVQRPGKGTFVAPPHLAYQLDSLRSLVDDLRQQGHDVRTAVAGRAVRRAPARIAAELRLRPGETALRLERVREFAGRPAVHQVSWVRRPVADRIRDRDFTAVSLYTALADAGVAVARASEVVRPGLLDAAARHLDEPQGSPVLVSTRITYTLDATPVVSDHATILGSMMEIRTERAATGLSLTWGAATG</sequence>
<comment type="caution">
    <text evidence="5">The sequence shown here is derived from an EMBL/GenBank/DDBJ whole genome shotgun (WGS) entry which is preliminary data.</text>
</comment>
<evidence type="ECO:0000256" key="3">
    <source>
        <dbReference type="ARBA" id="ARBA00023163"/>
    </source>
</evidence>
<dbReference type="GO" id="GO:0003700">
    <property type="term" value="F:DNA-binding transcription factor activity"/>
    <property type="evidence" value="ECO:0007669"/>
    <property type="project" value="InterPro"/>
</dbReference>
<dbReference type="SMART" id="SM00866">
    <property type="entry name" value="UTRA"/>
    <property type="match status" value="1"/>
</dbReference>
<dbReference type="AlphaFoldDB" id="A0A4R4MUR5"/>
<dbReference type="SUPFAM" id="SSF46785">
    <property type="entry name" value="Winged helix' DNA-binding domain"/>
    <property type="match status" value="1"/>
</dbReference>
<dbReference type="Gene3D" id="3.40.1410.10">
    <property type="entry name" value="Chorismate lyase-like"/>
    <property type="match status" value="1"/>
</dbReference>
<reference evidence="5 6" key="1">
    <citation type="submission" date="2019-02" db="EMBL/GenBank/DDBJ databases">
        <title>Draft genome sequences of novel Actinobacteria.</title>
        <authorList>
            <person name="Sahin N."/>
            <person name="Ay H."/>
            <person name="Saygin H."/>
        </authorList>
    </citation>
    <scope>NUCLEOTIDE SEQUENCE [LARGE SCALE GENOMIC DNA]</scope>
    <source>
        <strain evidence="5 6">KC201</strain>
    </source>
</reference>
<feature type="domain" description="HTH gntR-type" evidence="4">
    <location>
        <begin position="8"/>
        <end position="76"/>
    </location>
</feature>
<keyword evidence="6" id="KW-1185">Reference proteome</keyword>
<dbReference type="InterPro" id="IPR000524">
    <property type="entry name" value="Tscrpt_reg_HTH_GntR"/>
</dbReference>
<dbReference type="GO" id="GO:0003677">
    <property type="term" value="F:DNA binding"/>
    <property type="evidence" value="ECO:0007669"/>
    <property type="project" value="UniProtKB-KW"/>
</dbReference>
<evidence type="ECO:0000313" key="5">
    <source>
        <dbReference type="EMBL" id="TDB97976.1"/>
    </source>
</evidence>
<organism evidence="5 6">
    <name type="scientific">Nonomuraea longispora</name>
    <dbReference type="NCBI Taxonomy" id="1848320"/>
    <lineage>
        <taxon>Bacteria</taxon>
        <taxon>Bacillati</taxon>
        <taxon>Actinomycetota</taxon>
        <taxon>Actinomycetes</taxon>
        <taxon>Streptosporangiales</taxon>
        <taxon>Streptosporangiaceae</taxon>
        <taxon>Nonomuraea</taxon>
    </lineage>
</organism>
<evidence type="ECO:0000256" key="1">
    <source>
        <dbReference type="ARBA" id="ARBA00023015"/>
    </source>
</evidence>
<dbReference type="OrthoDB" id="3579313at2"/>
<gene>
    <name evidence="5" type="ORF">E1267_39210</name>
</gene>
<evidence type="ECO:0000313" key="6">
    <source>
        <dbReference type="Proteomes" id="UP000295157"/>
    </source>
</evidence>
<dbReference type="InterPro" id="IPR011663">
    <property type="entry name" value="UTRA"/>
</dbReference>
<dbReference type="Gene3D" id="1.10.10.10">
    <property type="entry name" value="Winged helix-like DNA-binding domain superfamily/Winged helix DNA-binding domain"/>
    <property type="match status" value="1"/>
</dbReference>
<dbReference type="InterPro" id="IPR036390">
    <property type="entry name" value="WH_DNA-bd_sf"/>
</dbReference>
<evidence type="ECO:0000259" key="4">
    <source>
        <dbReference type="PROSITE" id="PS50949"/>
    </source>
</evidence>
<keyword evidence="1" id="KW-0805">Transcription regulation</keyword>
<dbReference type="Pfam" id="PF00392">
    <property type="entry name" value="GntR"/>
    <property type="match status" value="1"/>
</dbReference>
<keyword evidence="3" id="KW-0804">Transcription</keyword>
<dbReference type="RefSeq" id="WP_132340628.1">
    <property type="nucleotide sequence ID" value="NZ_SMJZ01000252.1"/>
</dbReference>
<keyword evidence="2" id="KW-0238">DNA-binding</keyword>
<dbReference type="SMART" id="SM00345">
    <property type="entry name" value="HTH_GNTR"/>
    <property type="match status" value="1"/>
</dbReference>
<dbReference type="PANTHER" id="PTHR44846">
    <property type="entry name" value="MANNOSYL-D-GLYCERATE TRANSPORT/METABOLISM SYSTEM REPRESSOR MNGR-RELATED"/>
    <property type="match status" value="1"/>
</dbReference>
<dbReference type="SUPFAM" id="SSF64288">
    <property type="entry name" value="Chorismate lyase-like"/>
    <property type="match status" value="1"/>
</dbReference>
<dbReference type="Proteomes" id="UP000295157">
    <property type="component" value="Unassembled WGS sequence"/>
</dbReference>
<evidence type="ECO:0000256" key="2">
    <source>
        <dbReference type="ARBA" id="ARBA00023125"/>
    </source>
</evidence>
<dbReference type="PROSITE" id="PS50949">
    <property type="entry name" value="HTH_GNTR"/>
    <property type="match status" value="1"/>
</dbReference>
<accession>A0A4R4MUR5</accession>
<name>A0A4R4MUR5_9ACTN</name>
<dbReference type="Pfam" id="PF07702">
    <property type="entry name" value="UTRA"/>
    <property type="match status" value="1"/>
</dbReference>
<dbReference type="InterPro" id="IPR036388">
    <property type="entry name" value="WH-like_DNA-bd_sf"/>
</dbReference>
<dbReference type="EMBL" id="SMJZ01000252">
    <property type="protein sequence ID" value="TDB97976.1"/>
    <property type="molecule type" value="Genomic_DNA"/>
</dbReference>
<dbReference type="CDD" id="cd07377">
    <property type="entry name" value="WHTH_GntR"/>
    <property type="match status" value="1"/>
</dbReference>
<dbReference type="InterPro" id="IPR050679">
    <property type="entry name" value="Bact_HTH_transcr_reg"/>
</dbReference>
<dbReference type="InterPro" id="IPR028978">
    <property type="entry name" value="Chorismate_lyase_/UTRA_dom_sf"/>
</dbReference>
<dbReference type="GO" id="GO:0045892">
    <property type="term" value="P:negative regulation of DNA-templated transcription"/>
    <property type="evidence" value="ECO:0007669"/>
    <property type="project" value="TreeGrafter"/>
</dbReference>
<proteinExistence type="predicted"/>